<feature type="transmembrane region" description="Helical" evidence="2">
    <location>
        <begin position="30"/>
        <end position="48"/>
    </location>
</feature>
<evidence type="ECO:0000256" key="2">
    <source>
        <dbReference type="SAM" id="Phobius"/>
    </source>
</evidence>
<gene>
    <name evidence="4" type="ORF">SAMN06273567_11225</name>
</gene>
<name>A0A521FQT6_9ACTN</name>
<dbReference type="InterPro" id="IPR058593">
    <property type="entry name" value="ARB_07466-like_C"/>
</dbReference>
<feature type="region of interest" description="Disordered" evidence="1">
    <location>
        <begin position="1"/>
        <end position="28"/>
    </location>
</feature>
<feature type="compositionally biased region" description="Low complexity" evidence="1">
    <location>
        <begin position="104"/>
        <end position="117"/>
    </location>
</feature>
<keyword evidence="2" id="KW-1133">Transmembrane helix</keyword>
<protein>
    <recommendedName>
        <fullName evidence="3">ARB-07466-like C-terminal domain-containing protein</fullName>
    </recommendedName>
</protein>
<dbReference type="AlphaFoldDB" id="A0A521FQT6"/>
<evidence type="ECO:0000259" key="3">
    <source>
        <dbReference type="Pfam" id="PF26571"/>
    </source>
</evidence>
<dbReference type="EMBL" id="FXTJ01000012">
    <property type="protein sequence ID" value="SMO97900.1"/>
    <property type="molecule type" value="Genomic_DNA"/>
</dbReference>
<feature type="region of interest" description="Disordered" evidence="1">
    <location>
        <begin position="159"/>
        <end position="183"/>
    </location>
</feature>
<proteinExistence type="predicted"/>
<organism evidence="4 5">
    <name type="scientific">Geodermatophilus aquaeductus</name>
    <dbReference type="NCBI Taxonomy" id="1564161"/>
    <lineage>
        <taxon>Bacteria</taxon>
        <taxon>Bacillati</taxon>
        <taxon>Actinomycetota</taxon>
        <taxon>Actinomycetes</taxon>
        <taxon>Geodermatophilales</taxon>
        <taxon>Geodermatophilaceae</taxon>
        <taxon>Geodermatophilus</taxon>
    </lineage>
</organism>
<reference evidence="4 5" key="1">
    <citation type="submission" date="2017-05" db="EMBL/GenBank/DDBJ databases">
        <authorList>
            <person name="Varghese N."/>
            <person name="Submissions S."/>
        </authorList>
    </citation>
    <scope>NUCLEOTIDE SEQUENCE [LARGE SCALE GENOMIC DNA]</scope>
    <source>
        <strain evidence="4 5">DSM 46834</strain>
    </source>
</reference>
<feature type="region of interest" description="Disordered" evidence="1">
    <location>
        <begin position="96"/>
        <end position="130"/>
    </location>
</feature>
<evidence type="ECO:0000313" key="4">
    <source>
        <dbReference type="EMBL" id="SMO97900.1"/>
    </source>
</evidence>
<evidence type="ECO:0000313" key="5">
    <source>
        <dbReference type="Proteomes" id="UP000317484"/>
    </source>
</evidence>
<evidence type="ECO:0000256" key="1">
    <source>
        <dbReference type="SAM" id="MobiDB-lite"/>
    </source>
</evidence>
<feature type="domain" description="ARB-07466-like C-terminal" evidence="3">
    <location>
        <begin position="200"/>
        <end position="303"/>
    </location>
</feature>
<dbReference type="Pfam" id="PF26571">
    <property type="entry name" value="VldE"/>
    <property type="match status" value="1"/>
</dbReference>
<keyword evidence="2" id="KW-0812">Transmembrane</keyword>
<keyword evidence="5" id="KW-1185">Reference proteome</keyword>
<feature type="compositionally biased region" description="Basic and acidic residues" evidence="1">
    <location>
        <begin position="118"/>
        <end position="130"/>
    </location>
</feature>
<keyword evidence="2" id="KW-0472">Membrane</keyword>
<feature type="compositionally biased region" description="Low complexity" evidence="1">
    <location>
        <begin position="8"/>
        <end position="17"/>
    </location>
</feature>
<accession>A0A521FQT6</accession>
<sequence>MHPRTTTSGRSAASVNRSNRRRGPLAGRRPGIYLGVAAAGAVLVNVLVGPQPAATAEAGTATESVAVAQALGLSAQSGPAETAPADLQPLEDLAATRSSREAAETAAQQSQAAADQATVDRQRAEAEAAARAAEEAAAAQAAAEAAAAAQAAEAAAAEQAEAQADAAEAEEAEAAESSQGAATVASSTAASVVARITNTAGSVKPQVQAAANTVVSNVPGADGITLGGTRASAADPGGHPSGLALDYMVMTDAALGDAIVAYHRAHWDELGVDYLIWQQRMLSSPNGSWSTMEDRGGTTANHYDHVHVNYN</sequence>
<dbReference type="Proteomes" id="UP000317484">
    <property type="component" value="Unassembled WGS sequence"/>
</dbReference>